<organism evidence="2">
    <name type="scientific">bioreactor metagenome</name>
    <dbReference type="NCBI Taxonomy" id="1076179"/>
    <lineage>
        <taxon>unclassified sequences</taxon>
        <taxon>metagenomes</taxon>
        <taxon>ecological metagenomes</taxon>
    </lineage>
</organism>
<name>A0A645EK07_9ZZZZ</name>
<evidence type="ECO:0000256" key="1">
    <source>
        <dbReference type="SAM" id="Phobius"/>
    </source>
</evidence>
<evidence type="ECO:0000313" key="2">
    <source>
        <dbReference type="EMBL" id="MPN01650.1"/>
    </source>
</evidence>
<keyword evidence="1" id="KW-1133">Transmembrane helix</keyword>
<protein>
    <recommendedName>
        <fullName evidence="3">DUF4230 domain-containing protein</fullName>
    </recommendedName>
</protein>
<proteinExistence type="predicted"/>
<dbReference type="Pfam" id="PF14014">
    <property type="entry name" value="DUF4230"/>
    <property type="match status" value="1"/>
</dbReference>
<keyword evidence="1" id="KW-0812">Transmembrane</keyword>
<sequence>MLRKSKKIEKVLILLPILILVITGSYFIHKFKSNQNIYKDTDRVMNTISQVLDLSTVKYNYTNVITVKKDKSINEMKIPFTEKSFIIKYNGIINGGVKPEDIKIVKNNGESIQIQIDKCKILDHYIDSDNIYVYDVKSSLFNKLEIQEVLDDINKYKKEYEEKALKEGLMEEIKRSTKTSIQNMLKNIGYKNVVVEFK</sequence>
<dbReference type="EMBL" id="VSSQ01047644">
    <property type="protein sequence ID" value="MPN01650.1"/>
    <property type="molecule type" value="Genomic_DNA"/>
</dbReference>
<dbReference type="AlphaFoldDB" id="A0A645EK07"/>
<comment type="caution">
    <text evidence="2">The sequence shown here is derived from an EMBL/GenBank/DDBJ whole genome shotgun (WGS) entry which is preliminary data.</text>
</comment>
<accession>A0A645EK07</accession>
<evidence type="ECO:0008006" key="3">
    <source>
        <dbReference type="Google" id="ProtNLM"/>
    </source>
</evidence>
<dbReference type="InterPro" id="IPR025324">
    <property type="entry name" value="DUF4230"/>
</dbReference>
<gene>
    <name evidence="2" type="ORF">SDC9_148860</name>
</gene>
<keyword evidence="1" id="KW-0472">Membrane</keyword>
<reference evidence="2" key="1">
    <citation type="submission" date="2019-08" db="EMBL/GenBank/DDBJ databases">
        <authorList>
            <person name="Kucharzyk K."/>
            <person name="Murdoch R.W."/>
            <person name="Higgins S."/>
            <person name="Loffler F."/>
        </authorList>
    </citation>
    <scope>NUCLEOTIDE SEQUENCE</scope>
</reference>
<feature type="transmembrane region" description="Helical" evidence="1">
    <location>
        <begin position="12"/>
        <end position="29"/>
    </location>
</feature>